<dbReference type="AlphaFoldDB" id="A0ABC9WXI0"/>
<evidence type="ECO:0000313" key="3">
    <source>
        <dbReference type="Proteomes" id="UP001623348"/>
    </source>
</evidence>
<name>A0ABC9WXI0_GRUJA</name>
<protein>
    <submittedName>
        <fullName evidence="2">A-kinase-interacting protein 1</fullName>
    </submittedName>
</protein>
<gene>
    <name evidence="2" type="ORF">GRJ2_001454400</name>
</gene>
<evidence type="ECO:0000313" key="2">
    <source>
        <dbReference type="EMBL" id="GAB0189891.1"/>
    </source>
</evidence>
<dbReference type="PANTHER" id="PTHR14330:SF2">
    <property type="entry name" value="A-KINASE-INTERACTING PROTEIN 1"/>
    <property type="match status" value="1"/>
</dbReference>
<dbReference type="EMBL" id="BAAFJT010000005">
    <property type="protein sequence ID" value="GAB0189891.1"/>
    <property type="molecule type" value="Genomic_DNA"/>
</dbReference>
<sequence>MCFNELEEEDSERLSAAFASIVNLMNQATKECEKYYSFMAACKCKEHEIKHICRYHGRQAGETELESSEEERTETSVAPSQAQTCQQRTRQASEDIYIEVSPGTYSVTATSEDMVQQTHVVDVDAGQSVDLTFVL</sequence>
<dbReference type="Gene3D" id="2.60.40.1120">
    <property type="entry name" value="Carboxypeptidase-like, regulatory domain"/>
    <property type="match status" value="1"/>
</dbReference>
<dbReference type="Proteomes" id="UP001623348">
    <property type="component" value="Unassembled WGS sequence"/>
</dbReference>
<evidence type="ECO:0000256" key="1">
    <source>
        <dbReference type="SAM" id="MobiDB-lite"/>
    </source>
</evidence>
<comment type="caution">
    <text evidence="2">The sequence shown here is derived from an EMBL/GenBank/DDBJ whole genome shotgun (WGS) entry which is preliminary data.</text>
</comment>
<proteinExistence type="predicted"/>
<feature type="region of interest" description="Disordered" evidence="1">
    <location>
        <begin position="60"/>
        <end position="85"/>
    </location>
</feature>
<keyword evidence="3" id="KW-1185">Reference proteome</keyword>
<dbReference type="InterPro" id="IPR033214">
    <property type="entry name" value="AKIP1"/>
</dbReference>
<reference evidence="2 3" key="1">
    <citation type="submission" date="2024-06" db="EMBL/GenBank/DDBJ databases">
        <title>The draft genome of Grus japonensis, version 3.</title>
        <authorList>
            <person name="Nabeshima K."/>
            <person name="Suzuki S."/>
            <person name="Onuma M."/>
        </authorList>
    </citation>
    <scope>NUCLEOTIDE SEQUENCE [LARGE SCALE GENOMIC DNA]</scope>
    <source>
        <strain evidence="2 3">451A</strain>
    </source>
</reference>
<accession>A0ABC9WXI0</accession>
<feature type="compositionally biased region" description="Acidic residues" evidence="1">
    <location>
        <begin position="63"/>
        <end position="72"/>
    </location>
</feature>
<organism evidence="2 3">
    <name type="scientific">Grus japonensis</name>
    <name type="common">Japanese crane</name>
    <name type="synonym">Red-crowned crane</name>
    <dbReference type="NCBI Taxonomy" id="30415"/>
    <lineage>
        <taxon>Eukaryota</taxon>
        <taxon>Metazoa</taxon>
        <taxon>Chordata</taxon>
        <taxon>Craniata</taxon>
        <taxon>Vertebrata</taxon>
        <taxon>Euteleostomi</taxon>
        <taxon>Archelosauria</taxon>
        <taxon>Archosauria</taxon>
        <taxon>Dinosauria</taxon>
        <taxon>Saurischia</taxon>
        <taxon>Theropoda</taxon>
        <taxon>Coelurosauria</taxon>
        <taxon>Aves</taxon>
        <taxon>Neognathae</taxon>
        <taxon>Neoaves</taxon>
        <taxon>Gruiformes</taxon>
        <taxon>Gruidae</taxon>
        <taxon>Grus</taxon>
    </lineage>
</organism>
<dbReference type="PANTHER" id="PTHR14330">
    <property type="entry name" value="A-KINASE-INTERACTING PROTEIN 1"/>
    <property type="match status" value="1"/>
</dbReference>